<dbReference type="PANTHER" id="PTHR31686">
    <property type="match status" value="1"/>
</dbReference>
<keyword evidence="6 8" id="KW-1133">Transmembrane helix</keyword>
<feature type="transmembrane region" description="Helical" evidence="8">
    <location>
        <begin position="153"/>
        <end position="176"/>
    </location>
</feature>
<name>A0A1H2LTV7_9ACTN</name>
<organism evidence="9 10">
    <name type="scientific">Gordonia westfalica</name>
    <dbReference type="NCBI Taxonomy" id="158898"/>
    <lineage>
        <taxon>Bacteria</taxon>
        <taxon>Bacillati</taxon>
        <taxon>Actinomycetota</taxon>
        <taxon>Actinomycetes</taxon>
        <taxon>Mycobacteriales</taxon>
        <taxon>Gordoniaceae</taxon>
        <taxon>Gordonia</taxon>
    </lineage>
</organism>
<keyword evidence="7 8" id="KW-0472">Membrane</keyword>
<dbReference type="PANTHER" id="PTHR31686:SF1">
    <property type="entry name" value="SULFITE EFFLUX PUMP SSU1"/>
    <property type="match status" value="1"/>
</dbReference>
<feature type="transmembrane region" description="Helical" evidence="8">
    <location>
        <begin position="309"/>
        <end position="334"/>
    </location>
</feature>
<dbReference type="InterPro" id="IPR004695">
    <property type="entry name" value="SLAC1/Mae1/Ssu1/TehA"/>
</dbReference>
<dbReference type="EMBL" id="FNLM01000036">
    <property type="protein sequence ID" value="SDU84379.1"/>
    <property type="molecule type" value="Genomic_DNA"/>
</dbReference>
<comment type="similarity">
    <text evidence="2">Belongs to the tellurite-resistance/dicarboxylate transporter (TDT) family.</text>
</comment>
<dbReference type="GO" id="GO:0000319">
    <property type="term" value="F:sulfite transmembrane transporter activity"/>
    <property type="evidence" value="ECO:0007669"/>
    <property type="project" value="TreeGrafter"/>
</dbReference>
<dbReference type="CDD" id="cd09319">
    <property type="entry name" value="TDT_like_1"/>
    <property type="match status" value="1"/>
</dbReference>
<sequence>MWNTFQVPRIGSAAVRTLRGDKARTISTYIEIMPETSSSAGVAPVPGNVTNRRRHSRFALPHAKLSQFNFVLGTGITSTALHNVGAYVLSDVLFVLAIGGYCALTACVAVRWARDPRVVLPDVRESWFGGFAFPAGAGVIAARSTLLGVEWPALTFTAVAAVTWVLLVYCAIAAGVGDDARRHSAMTDADAETGPADRPWRPDGLMRVDGSWFVLVVSSQSVAVAAGATAAAFHHPRLAELAAICWSVGVVQLAAMIALGAARLLLAPLRSVDDVAPFWVFMGACMISVLGGSEVLAAAGQQSFVDDAVLTSVCAVLWSFGSWLVPLLIVMMLWDWRREDTYSGFRTSLWSMVFPLGMWGEASRELGEVRRIDWLIDLGTAEAWVVFTVWCAVFAGMLAWWWRWWTGRELRPSPADVDAHRQ</sequence>
<feature type="transmembrane region" description="Helical" evidence="8">
    <location>
        <begin position="126"/>
        <end position="146"/>
    </location>
</feature>
<dbReference type="InterPro" id="IPR038665">
    <property type="entry name" value="Voltage-dep_anion_channel_sf"/>
</dbReference>
<dbReference type="STRING" id="158898.SAMN04488548_136852"/>
<keyword evidence="3" id="KW-0813">Transport</keyword>
<keyword evidence="5 8" id="KW-0812">Transmembrane</keyword>
<dbReference type="Gene3D" id="1.50.10.150">
    <property type="entry name" value="Voltage-dependent anion channel"/>
    <property type="match status" value="1"/>
</dbReference>
<dbReference type="Pfam" id="PF03595">
    <property type="entry name" value="SLAC1"/>
    <property type="match status" value="1"/>
</dbReference>
<evidence type="ECO:0000313" key="10">
    <source>
        <dbReference type="Proteomes" id="UP000183180"/>
    </source>
</evidence>
<comment type="subcellular location">
    <subcellularLocation>
        <location evidence="1">Cell membrane</location>
        <topology evidence="1">Multi-pass membrane protein</topology>
    </subcellularLocation>
</comment>
<evidence type="ECO:0000256" key="4">
    <source>
        <dbReference type="ARBA" id="ARBA00022475"/>
    </source>
</evidence>
<keyword evidence="4" id="KW-1003">Cell membrane</keyword>
<feature type="transmembrane region" description="Helical" evidence="8">
    <location>
        <begin position="212"/>
        <end position="234"/>
    </location>
</feature>
<evidence type="ECO:0000313" key="9">
    <source>
        <dbReference type="EMBL" id="SDU84379.1"/>
    </source>
</evidence>
<feature type="transmembrane region" description="Helical" evidence="8">
    <location>
        <begin position="383"/>
        <end position="402"/>
    </location>
</feature>
<feature type="transmembrane region" description="Helical" evidence="8">
    <location>
        <begin position="278"/>
        <end position="297"/>
    </location>
</feature>
<evidence type="ECO:0000256" key="7">
    <source>
        <dbReference type="ARBA" id="ARBA00023136"/>
    </source>
</evidence>
<evidence type="ECO:0000256" key="6">
    <source>
        <dbReference type="ARBA" id="ARBA00022989"/>
    </source>
</evidence>
<dbReference type="AlphaFoldDB" id="A0A1H2LTV7"/>
<dbReference type="GO" id="GO:0005886">
    <property type="term" value="C:plasma membrane"/>
    <property type="evidence" value="ECO:0007669"/>
    <property type="project" value="UniProtKB-SubCell"/>
</dbReference>
<gene>
    <name evidence="9" type="ORF">SAMN04488548_136852</name>
</gene>
<reference evidence="9 10" key="1">
    <citation type="submission" date="2016-10" db="EMBL/GenBank/DDBJ databases">
        <authorList>
            <person name="de Groot N.N."/>
        </authorList>
    </citation>
    <scope>NUCLEOTIDE SEQUENCE [LARGE SCALE GENOMIC DNA]</scope>
    <source>
        <strain evidence="9 10">DSM 44215</strain>
    </source>
</reference>
<evidence type="ECO:0000256" key="3">
    <source>
        <dbReference type="ARBA" id="ARBA00022448"/>
    </source>
</evidence>
<evidence type="ECO:0000256" key="1">
    <source>
        <dbReference type="ARBA" id="ARBA00004651"/>
    </source>
</evidence>
<protein>
    <submittedName>
        <fullName evidence="9">Tellurite resistance protein TehA</fullName>
    </submittedName>
</protein>
<evidence type="ECO:0000256" key="5">
    <source>
        <dbReference type="ARBA" id="ARBA00022692"/>
    </source>
</evidence>
<dbReference type="Proteomes" id="UP000183180">
    <property type="component" value="Unassembled WGS sequence"/>
</dbReference>
<feature type="transmembrane region" description="Helical" evidence="8">
    <location>
        <begin position="92"/>
        <end position="114"/>
    </location>
</feature>
<evidence type="ECO:0000256" key="2">
    <source>
        <dbReference type="ARBA" id="ARBA00008566"/>
    </source>
</evidence>
<dbReference type="InterPro" id="IPR051629">
    <property type="entry name" value="Sulfite_efflux_TDT"/>
</dbReference>
<evidence type="ECO:0000256" key="8">
    <source>
        <dbReference type="SAM" id="Phobius"/>
    </source>
</evidence>
<accession>A0A1H2LTV7</accession>
<feature type="transmembrane region" description="Helical" evidence="8">
    <location>
        <begin position="241"/>
        <end position="266"/>
    </location>
</feature>
<proteinExistence type="inferred from homology"/>